<reference evidence="1" key="1">
    <citation type="submission" date="2022-08" db="EMBL/GenBank/DDBJ databases">
        <title>Draft genome sequencing of Roseisolibacter agri AW1220.</title>
        <authorList>
            <person name="Tobiishi Y."/>
            <person name="Tonouchi A."/>
        </authorList>
    </citation>
    <scope>NUCLEOTIDE SEQUENCE</scope>
    <source>
        <strain evidence="1">AW1220</strain>
    </source>
</reference>
<dbReference type="Proteomes" id="UP001161325">
    <property type="component" value="Unassembled WGS sequence"/>
</dbReference>
<accession>A0AA37V073</accession>
<dbReference type="AlphaFoldDB" id="A0AA37V073"/>
<dbReference type="EMBL" id="BRXS01000001">
    <property type="protein sequence ID" value="GLC23920.1"/>
    <property type="molecule type" value="Genomic_DNA"/>
</dbReference>
<comment type="caution">
    <text evidence="1">The sequence shown here is derived from an EMBL/GenBank/DDBJ whole genome shotgun (WGS) entry which is preliminary data.</text>
</comment>
<sequence length="818" mass="88970">MIPLTLALLTQLAQNADSTRTVPAVLSFPETGMDDSAAYRGYRTRFWRDAAGNTVQVYLDRREGRVVHLWADADNESLGFTARDAGGRPAPLRWTSDSARVGGPPRARTLAHALEAESPTVRLGFFLLGSMRVERDFQAWGKHRAPYGGAPFALEETERLLAALDRLPADVRREHLALVHAPDVATLRARLRPTIAVTTGADAWVARVTQLSLDARDTLRLDVAVDPRRVTATRAGDVLTLRARTGRTVPFTVRIATTAAPLGRLSRQEIFTPEFLAFVAAAQHGTGTDTAALRGRWMERQVRGVELLSSRDKLMAGLPTYATYFGRDMLVTALMMRPIWRDEMSEFVIASALRKLSPTGQVSHEEALGGQAVREAASEYVALLDERRRATAAGNAAAADSLLARAAAVLRDHRRVRENYHMIDDELQLPVVTARWLADPDVPAARKRAFLLDATDGGEPRLTRMLRELALVARMTAPYAAAPTPDHLIGFAARDSARWAALSWRDSGVGYANGRYAMDVNAVWAPHALESMAEILAALGTLGFRSDSLAGALPELAAGTPLGAWVRDTAALRRAIDTWWGAERHFVVRLGPEAVRRQVAARLAIMPAAERAHWTRVLARTGADRDSLRFLALALDADARPIGVANSDPGTRLFLGEGAARAGAPDSATAAGVLRDVRLFVRAYPVGLFIDRVGPVVANDAYATPAVWRAFVRDAYHGPRVAWGREVNLFLLGVAGRIADAGADAGTDPARAAYVRELRDAADRVVAAVEASGFQSELWSYEFPGGRLTPVRYGSGADVQLWSTTDLAVQFALSRLRR</sequence>
<proteinExistence type="predicted"/>
<evidence type="ECO:0000313" key="1">
    <source>
        <dbReference type="EMBL" id="GLC23920.1"/>
    </source>
</evidence>
<name>A0AA37V073_9BACT</name>
<organism evidence="1 2">
    <name type="scientific">Roseisolibacter agri</name>
    <dbReference type="NCBI Taxonomy" id="2014610"/>
    <lineage>
        <taxon>Bacteria</taxon>
        <taxon>Pseudomonadati</taxon>
        <taxon>Gemmatimonadota</taxon>
        <taxon>Gemmatimonadia</taxon>
        <taxon>Gemmatimonadales</taxon>
        <taxon>Gemmatimonadaceae</taxon>
        <taxon>Roseisolibacter</taxon>
    </lineage>
</organism>
<dbReference type="RefSeq" id="WP_284348366.1">
    <property type="nucleotide sequence ID" value="NZ_BRXS01000001.1"/>
</dbReference>
<evidence type="ECO:0000313" key="2">
    <source>
        <dbReference type="Proteomes" id="UP001161325"/>
    </source>
</evidence>
<protein>
    <submittedName>
        <fullName evidence="1">Uncharacterized protein</fullName>
    </submittedName>
</protein>
<keyword evidence="2" id="KW-1185">Reference proteome</keyword>
<gene>
    <name evidence="1" type="ORF">rosag_04330</name>
</gene>